<reference evidence="3 5" key="1">
    <citation type="journal article" date="2011" name="Nature">
        <title>The Medicago genome provides insight into the evolution of rhizobial symbioses.</title>
        <authorList>
            <person name="Young N.D."/>
            <person name="Debelle F."/>
            <person name="Oldroyd G.E."/>
            <person name="Geurts R."/>
            <person name="Cannon S.B."/>
            <person name="Udvardi M.K."/>
            <person name="Benedito V.A."/>
            <person name="Mayer K.F."/>
            <person name="Gouzy J."/>
            <person name="Schoof H."/>
            <person name="Van de Peer Y."/>
            <person name="Proost S."/>
            <person name="Cook D.R."/>
            <person name="Meyers B.C."/>
            <person name="Spannagl M."/>
            <person name="Cheung F."/>
            <person name="De Mita S."/>
            <person name="Krishnakumar V."/>
            <person name="Gundlach H."/>
            <person name="Zhou S."/>
            <person name="Mudge J."/>
            <person name="Bharti A.K."/>
            <person name="Murray J.D."/>
            <person name="Naoumkina M.A."/>
            <person name="Rosen B."/>
            <person name="Silverstein K.A."/>
            <person name="Tang H."/>
            <person name="Rombauts S."/>
            <person name="Zhao P.X."/>
            <person name="Zhou P."/>
            <person name="Barbe V."/>
            <person name="Bardou P."/>
            <person name="Bechner M."/>
            <person name="Bellec A."/>
            <person name="Berger A."/>
            <person name="Berges H."/>
            <person name="Bidwell S."/>
            <person name="Bisseling T."/>
            <person name="Choisne N."/>
            <person name="Couloux A."/>
            <person name="Denny R."/>
            <person name="Deshpande S."/>
            <person name="Dai X."/>
            <person name="Doyle J.J."/>
            <person name="Dudez A.M."/>
            <person name="Farmer A.D."/>
            <person name="Fouteau S."/>
            <person name="Franken C."/>
            <person name="Gibelin C."/>
            <person name="Gish J."/>
            <person name="Goldstein S."/>
            <person name="Gonzalez A.J."/>
            <person name="Green P.J."/>
            <person name="Hallab A."/>
            <person name="Hartog M."/>
            <person name="Hua A."/>
            <person name="Humphray S.J."/>
            <person name="Jeong D.H."/>
            <person name="Jing Y."/>
            <person name="Jocker A."/>
            <person name="Kenton S.M."/>
            <person name="Kim D.J."/>
            <person name="Klee K."/>
            <person name="Lai H."/>
            <person name="Lang C."/>
            <person name="Lin S."/>
            <person name="Macmil S.L."/>
            <person name="Magdelenat G."/>
            <person name="Matthews L."/>
            <person name="McCorrison J."/>
            <person name="Monaghan E.L."/>
            <person name="Mun J.H."/>
            <person name="Najar F.Z."/>
            <person name="Nicholson C."/>
            <person name="Noirot C."/>
            <person name="O'Bleness M."/>
            <person name="Paule C.R."/>
            <person name="Poulain J."/>
            <person name="Prion F."/>
            <person name="Qin B."/>
            <person name="Qu C."/>
            <person name="Retzel E.F."/>
            <person name="Riddle C."/>
            <person name="Sallet E."/>
            <person name="Samain S."/>
            <person name="Samson N."/>
            <person name="Sanders I."/>
            <person name="Saurat O."/>
            <person name="Scarpelli C."/>
            <person name="Schiex T."/>
            <person name="Segurens B."/>
            <person name="Severin A.J."/>
            <person name="Sherrier D.J."/>
            <person name="Shi R."/>
            <person name="Sims S."/>
            <person name="Singer S.R."/>
            <person name="Sinharoy S."/>
            <person name="Sterck L."/>
            <person name="Viollet A."/>
            <person name="Wang B.B."/>
            <person name="Wang K."/>
            <person name="Wang M."/>
            <person name="Wang X."/>
            <person name="Warfsmann J."/>
            <person name="Weissenbach J."/>
            <person name="White D.D."/>
            <person name="White J.D."/>
            <person name="Wiley G.B."/>
            <person name="Wincker P."/>
            <person name="Xing Y."/>
            <person name="Yang L."/>
            <person name="Yao Z."/>
            <person name="Ying F."/>
            <person name="Zhai J."/>
            <person name="Zhou L."/>
            <person name="Zuber A."/>
            <person name="Denarie J."/>
            <person name="Dixon R.A."/>
            <person name="May G.D."/>
            <person name="Schwartz D.C."/>
            <person name="Rogers J."/>
            <person name="Quetier F."/>
            <person name="Town C.D."/>
            <person name="Roe B.A."/>
        </authorList>
    </citation>
    <scope>NUCLEOTIDE SEQUENCE [LARGE SCALE GENOMIC DNA]</scope>
    <source>
        <strain evidence="3">A17</strain>
        <strain evidence="4 5">cv. Jemalong A17</strain>
    </source>
</reference>
<keyword evidence="5" id="KW-1185">Reference proteome</keyword>
<organism evidence="3 5">
    <name type="scientific">Medicago truncatula</name>
    <name type="common">Barrel medic</name>
    <name type="synonym">Medicago tribuloides</name>
    <dbReference type="NCBI Taxonomy" id="3880"/>
    <lineage>
        <taxon>Eukaryota</taxon>
        <taxon>Viridiplantae</taxon>
        <taxon>Streptophyta</taxon>
        <taxon>Embryophyta</taxon>
        <taxon>Tracheophyta</taxon>
        <taxon>Spermatophyta</taxon>
        <taxon>Magnoliopsida</taxon>
        <taxon>eudicotyledons</taxon>
        <taxon>Gunneridae</taxon>
        <taxon>Pentapetalae</taxon>
        <taxon>rosids</taxon>
        <taxon>fabids</taxon>
        <taxon>Fabales</taxon>
        <taxon>Fabaceae</taxon>
        <taxon>Papilionoideae</taxon>
        <taxon>50 kb inversion clade</taxon>
        <taxon>NPAAA clade</taxon>
        <taxon>Hologalegina</taxon>
        <taxon>IRL clade</taxon>
        <taxon>Trifolieae</taxon>
        <taxon>Medicago</taxon>
    </lineage>
</organism>
<dbReference type="Proteomes" id="UP000002051">
    <property type="component" value="Chromosome 5"/>
</dbReference>
<proteinExistence type="predicted"/>
<dbReference type="Pfam" id="PF08387">
    <property type="entry name" value="FBD"/>
    <property type="match status" value="1"/>
</dbReference>
<evidence type="ECO:0000313" key="5">
    <source>
        <dbReference type="Proteomes" id="UP000002051"/>
    </source>
</evidence>
<dbReference type="EMBL" id="CM001221">
    <property type="protein sequence ID" value="AES95307.1"/>
    <property type="molecule type" value="Genomic_DNA"/>
</dbReference>
<gene>
    <name evidence="3" type="ordered locus">MTR_5g024060</name>
</gene>
<evidence type="ECO:0000256" key="1">
    <source>
        <dbReference type="SAM" id="MobiDB-lite"/>
    </source>
</evidence>
<dbReference type="PaxDb" id="3880-AES95307"/>
<evidence type="ECO:0000259" key="2">
    <source>
        <dbReference type="SMART" id="SM00579"/>
    </source>
</evidence>
<dbReference type="PANTHER" id="PTHR31900">
    <property type="entry name" value="F-BOX/RNI SUPERFAMILY PROTEIN-RELATED"/>
    <property type="match status" value="1"/>
</dbReference>
<evidence type="ECO:0000313" key="4">
    <source>
        <dbReference type="EnsemblPlants" id="AES95307"/>
    </source>
</evidence>
<dbReference type="HOGENOM" id="CLU_1091380_0_0_1"/>
<feature type="compositionally biased region" description="Basic and acidic residues" evidence="1">
    <location>
        <begin position="1"/>
        <end position="23"/>
    </location>
</feature>
<dbReference type="PANTHER" id="PTHR31900:SF34">
    <property type="entry name" value="EMB|CAB62440.1-RELATED"/>
    <property type="match status" value="1"/>
</dbReference>
<sequence>MKQYRRENTEGKRTGGREIERKMSVGGGWGERGTKIAVGGRRRHDRESGEEKRKWLRVRERGLWKTHPIEEINSYYIDIPVFENLTVLRLYWIFHVLFDWDDVMKMLQSCPKPQDFTISKWTSDSETKEDWKYPHHVPECVSSHLTTCNILHYLDVEPDFRFARYIFQNARLLQDMKIHPISYRPKRELYEELSSCPRISNYTNKWSSNYRVLHQELIVVSAFWNSHVIPFASLIETNKSWLNDTIGNMAMNVMK</sequence>
<feature type="region of interest" description="Disordered" evidence="1">
    <location>
        <begin position="1"/>
        <end position="45"/>
    </location>
</feature>
<dbReference type="AlphaFoldDB" id="G7K040"/>
<feature type="domain" description="FBD" evidence="2">
    <location>
        <begin position="139"/>
        <end position="214"/>
    </location>
</feature>
<dbReference type="InterPro" id="IPR050232">
    <property type="entry name" value="FBL13/AtMIF1-like"/>
</dbReference>
<dbReference type="InterPro" id="IPR006566">
    <property type="entry name" value="FBD"/>
</dbReference>
<accession>G7K040</accession>
<protein>
    <submittedName>
        <fullName evidence="3">FBD protein</fullName>
    </submittedName>
</protein>
<dbReference type="SMART" id="SM00579">
    <property type="entry name" value="FBD"/>
    <property type="match status" value="1"/>
</dbReference>
<evidence type="ECO:0000313" key="3">
    <source>
        <dbReference type="EMBL" id="AES95307.1"/>
    </source>
</evidence>
<dbReference type="EnsemblPlants" id="AES95307">
    <property type="protein sequence ID" value="AES95307"/>
    <property type="gene ID" value="MTR_5g024060"/>
</dbReference>
<reference evidence="3 5" key="2">
    <citation type="journal article" date="2014" name="BMC Genomics">
        <title>An improved genome release (version Mt4.0) for the model legume Medicago truncatula.</title>
        <authorList>
            <person name="Tang H."/>
            <person name="Krishnakumar V."/>
            <person name="Bidwell S."/>
            <person name="Rosen B."/>
            <person name="Chan A."/>
            <person name="Zhou S."/>
            <person name="Gentzbittel L."/>
            <person name="Childs K.L."/>
            <person name="Yandell M."/>
            <person name="Gundlach H."/>
            <person name="Mayer K.F."/>
            <person name="Schwartz D.C."/>
            <person name="Town C.D."/>
        </authorList>
    </citation>
    <scope>GENOME REANNOTATION</scope>
    <source>
        <strain evidence="4 5">cv. Jemalong A17</strain>
    </source>
</reference>
<name>G7K040_MEDTR</name>
<reference evidence="4" key="3">
    <citation type="submission" date="2015-04" db="UniProtKB">
        <authorList>
            <consortium name="EnsemblPlants"/>
        </authorList>
    </citation>
    <scope>IDENTIFICATION</scope>
    <source>
        <strain evidence="4">cv. Jemalong A17</strain>
    </source>
</reference>